<evidence type="ECO:0000256" key="4">
    <source>
        <dbReference type="ARBA" id="ARBA00022448"/>
    </source>
</evidence>
<evidence type="ECO:0000256" key="5">
    <source>
        <dbReference type="ARBA" id="ARBA00022692"/>
    </source>
</evidence>
<keyword evidence="6" id="KW-1133">Transmembrane helix</keyword>
<evidence type="ECO:0000256" key="1">
    <source>
        <dbReference type="ARBA" id="ARBA00004409"/>
    </source>
</evidence>
<evidence type="ECO:0000259" key="12">
    <source>
        <dbReference type="Pfam" id="PF08172"/>
    </source>
</evidence>
<dbReference type="GeneID" id="17087243"/>
<protein>
    <recommendedName>
        <fullName evidence="3">Protein CASP</fullName>
    </recommendedName>
</protein>
<evidence type="ECO:0000256" key="3">
    <source>
        <dbReference type="ARBA" id="ARBA00018691"/>
    </source>
</evidence>
<keyword evidence="5" id="KW-0812">Transmembrane</keyword>
<keyword evidence="14" id="KW-0238">DNA-binding</keyword>
<sequence>MEEMTDTMWLQNQNETLATPTQIWKQINYDQFKEQLEKMSMDMVEKQKESKATRKRLTETTKEFKHSSSEEKAKNLNTLLKSYQSEIDRLTTRAAFAESCFFQVYQKLYATTDPCVFIAELEDWKWKYQQVLEEKKQMQQELDQFHLETADVQRQDATVRELLKQLKQKEEDTERKLAEKSKQLEAEWTETLKNTKAHQENQQSIWTHEIEQYKEKLANLQTAYESVQNRLFQTSHQLEELRGVKNTEHQILLQELEQSREENRDLNRKISELLHSKSSNVLSSEASESKDFYANLAWKDGKIKQLEKQLDALKSQMEEYQISYRQELEDKQQVITKQEMQIKQLERRLEAAPNLDEVQRLRKQITNLQALQFDHVEQLQEEASGKEPTDLETLLMEKNRSLEDQLSKWRVTVQNIEKESMQYQQQALSLEEALSDQKEVNRKLEQALNEALKVRNPLGVSVSLENSSNASKPRIPEEQGILDIVCQQRDRYKHKMLEYEDQVDKMRERISLLNATVETLRNESKRTSYQVVDSSVSDKRGTKMADKESLSLMLEQGNSNTLAWPETTSYAGASRRWLRQRRSFERQEF</sequence>
<accession>M2VYN9</accession>
<evidence type="ECO:0000256" key="2">
    <source>
        <dbReference type="ARBA" id="ARBA00006415"/>
    </source>
</evidence>
<keyword evidence="15" id="KW-1185">Reference proteome</keyword>
<dbReference type="AlphaFoldDB" id="M2VYN9"/>
<dbReference type="GO" id="GO:0006891">
    <property type="term" value="P:intra-Golgi vesicle-mediated transport"/>
    <property type="evidence" value="ECO:0007669"/>
    <property type="project" value="InterPro"/>
</dbReference>
<feature type="region of interest" description="Disordered" evidence="11">
    <location>
        <begin position="47"/>
        <end position="69"/>
    </location>
</feature>
<evidence type="ECO:0000313" key="15">
    <source>
        <dbReference type="Proteomes" id="UP000030680"/>
    </source>
</evidence>
<dbReference type="OrthoDB" id="4254at2759"/>
<keyword evidence="8 10" id="KW-0175">Coiled coil</keyword>
<dbReference type="Pfam" id="PF08172">
    <property type="entry name" value="CASP_C"/>
    <property type="match status" value="1"/>
</dbReference>
<organism evidence="14 15">
    <name type="scientific">Galdieria sulphuraria</name>
    <name type="common">Red alga</name>
    <dbReference type="NCBI Taxonomy" id="130081"/>
    <lineage>
        <taxon>Eukaryota</taxon>
        <taxon>Rhodophyta</taxon>
        <taxon>Bangiophyceae</taxon>
        <taxon>Galdieriales</taxon>
        <taxon>Galdieriaceae</taxon>
        <taxon>Galdieria</taxon>
    </lineage>
</organism>
<keyword evidence="7" id="KW-0333">Golgi apparatus</keyword>
<comment type="similarity">
    <text evidence="2">Belongs to the CASP family.</text>
</comment>
<dbReference type="GO" id="GO:0000139">
    <property type="term" value="C:Golgi membrane"/>
    <property type="evidence" value="ECO:0007669"/>
    <property type="project" value="UniProtKB-SubCell"/>
</dbReference>
<feature type="coiled-coil region" evidence="10">
    <location>
        <begin position="121"/>
        <end position="355"/>
    </location>
</feature>
<dbReference type="PANTHER" id="PTHR14043">
    <property type="entry name" value="CCAAT DISPLACEMENT PROTEIN-RELATED"/>
    <property type="match status" value="1"/>
</dbReference>
<evidence type="ECO:0000259" key="13">
    <source>
        <dbReference type="Pfam" id="PF25398"/>
    </source>
</evidence>
<evidence type="ECO:0000313" key="14">
    <source>
        <dbReference type="EMBL" id="EME28406.1"/>
    </source>
</evidence>
<keyword evidence="9" id="KW-0472">Membrane</keyword>
<evidence type="ECO:0000256" key="11">
    <source>
        <dbReference type="SAM" id="MobiDB-lite"/>
    </source>
</evidence>
<dbReference type="PANTHER" id="PTHR14043:SF2">
    <property type="entry name" value="HOMEOBOX PROTEIN CUT"/>
    <property type="match status" value="1"/>
</dbReference>
<evidence type="ECO:0000256" key="10">
    <source>
        <dbReference type="SAM" id="Coils"/>
    </source>
</evidence>
<dbReference type="EMBL" id="KB454520">
    <property type="protein sequence ID" value="EME28406.1"/>
    <property type="molecule type" value="Genomic_DNA"/>
</dbReference>
<dbReference type="Gramene" id="EME28406">
    <property type="protein sequence ID" value="EME28406"/>
    <property type="gene ID" value="Gasu_41000"/>
</dbReference>
<keyword evidence="4" id="KW-0813">Transport</keyword>
<dbReference type="Proteomes" id="UP000030680">
    <property type="component" value="Unassembled WGS sequence"/>
</dbReference>
<reference evidence="15" key="1">
    <citation type="journal article" date="2013" name="Science">
        <title>Gene transfer from bacteria and archaea facilitated evolution of an extremophilic eukaryote.</title>
        <authorList>
            <person name="Schonknecht G."/>
            <person name="Chen W.H."/>
            <person name="Ternes C.M."/>
            <person name="Barbier G.G."/>
            <person name="Shrestha R.P."/>
            <person name="Stanke M."/>
            <person name="Brautigam A."/>
            <person name="Baker B.J."/>
            <person name="Banfield J.F."/>
            <person name="Garavito R.M."/>
            <person name="Carr K."/>
            <person name="Wilkerson C."/>
            <person name="Rensing S.A."/>
            <person name="Gagneul D."/>
            <person name="Dickenson N.E."/>
            <person name="Oesterhelt C."/>
            <person name="Lercher M.J."/>
            <person name="Weber A.P."/>
        </authorList>
    </citation>
    <scope>NUCLEOTIDE SEQUENCE [LARGE SCALE GENOMIC DNA]</scope>
    <source>
        <strain evidence="15">074W</strain>
    </source>
</reference>
<name>M2VYN9_GALSU</name>
<feature type="coiled-coil region" evidence="10">
    <location>
        <begin position="399"/>
        <end position="454"/>
    </location>
</feature>
<gene>
    <name evidence="14" type="ORF">Gasu_41000</name>
</gene>
<feature type="domain" description="CASP C-terminal" evidence="12">
    <location>
        <begin position="397"/>
        <end position="523"/>
    </location>
</feature>
<proteinExistence type="inferred from homology"/>
<feature type="coiled-coil region" evidence="10">
    <location>
        <begin position="489"/>
        <end position="523"/>
    </location>
</feature>
<dbReference type="GO" id="GO:0003677">
    <property type="term" value="F:DNA binding"/>
    <property type="evidence" value="ECO:0007669"/>
    <property type="project" value="UniProtKB-KW"/>
</dbReference>
<dbReference type="InterPro" id="IPR057476">
    <property type="entry name" value="Cux_N"/>
</dbReference>
<evidence type="ECO:0000256" key="8">
    <source>
        <dbReference type="ARBA" id="ARBA00023054"/>
    </source>
</evidence>
<keyword evidence="14" id="KW-0371">Homeobox</keyword>
<comment type="subcellular location">
    <subcellularLocation>
        <location evidence="1">Golgi apparatus membrane</location>
        <topology evidence="1">Single-pass type IV membrane protein</topology>
    </subcellularLocation>
</comment>
<dbReference type="InterPro" id="IPR012955">
    <property type="entry name" value="CASP_C"/>
</dbReference>
<evidence type="ECO:0000256" key="7">
    <source>
        <dbReference type="ARBA" id="ARBA00023034"/>
    </source>
</evidence>
<dbReference type="Pfam" id="PF25398">
    <property type="entry name" value="CUX1_N"/>
    <property type="match status" value="1"/>
</dbReference>
<evidence type="ECO:0000256" key="9">
    <source>
        <dbReference type="ARBA" id="ARBA00023136"/>
    </source>
</evidence>
<evidence type="ECO:0000256" key="6">
    <source>
        <dbReference type="ARBA" id="ARBA00022989"/>
    </source>
</evidence>
<feature type="domain" description="Cux N-terminal" evidence="13">
    <location>
        <begin position="14"/>
        <end position="121"/>
    </location>
</feature>
<dbReference type="RefSeq" id="XP_005704926.1">
    <property type="nucleotide sequence ID" value="XM_005704869.1"/>
</dbReference>